<dbReference type="CDD" id="cd01392">
    <property type="entry name" value="HTH_LacI"/>
    <property type="match status" value="1"/>
</dbReference>
<accession>A0A4R3K8B7</accession>
<dbReference type="Proteomes" id="UP000295188">
    <property type="component" value="Unassembled WGS sequence"/>
</dbReference>
<feature type="domain" description="HTH lacI-type" evidence="4">
    <location>
        <begin position="1"/>
        <end position="55"/>
    </location>
</feature>
<dbReference type="Pfam" id="PF13377">
    <property type="entry name" value="Peripla_BP_3"/>
    <property type="match status" value="1"/>
</dbReference>
<dbReference type="SUPFAM" id="SSF53822">
    <property type="entry name" value="Periplasmic binding protein-like I"/>
    <property type="match status" value="1"/>
</dbReference>
<dbReference type="CDD" id="cd06267">
    <property type="entry name" value="PBP1_LacI_sugar_binding-like"/>
    <property type="match status" value="1"/>
</dbReference>
<evidence type="ECO:0000256" key="2">
    <source>
        <dbReference type="ARBA" id="ARBA00023125"/>
    </source>
</evidence>
<gene>
    <name evidence="5" type="ORF">EDC37_10892</name>
</gene>
<evidence type="ECO:0000259" key="4">
    <source>
        <dbReference type="PROSITE" id="PS50932"/>
    </source>
</evidence>
<dbReference type="GO" id="GO:0003700">
    <property type="term" value="F:DNA-binding transcription factor activity"/>
    <property type="evidence" value="ECO:0007669"/>
    <property type="project" value="TreeGrafter"/>
</dbReference>
<organism evidence="5 6">
    <name type="scientific">Pectinatus cerevisiiphilus</name>
    <dbReference type="NCBI Taxonomy" id="86956"/>
    <lineage>
        <taxon>Bacteria</taxon>
        <taxon>Bacillati</taxon>
        <taxon>Bacillota</taxon>
        <taxon>Negativicutes</taxon>
        <taxon>Selenomonadales</taxon>
        <taxon>Selenomonadaceae</taxon>
        <taxon>Pectinatus</taxon>
    </lineage>
</organism>
<dbReference type="GO" id="GO:0000976">
    <property type="term" value="F:transcription cis-regulatory region binding"/>
    <property type="evidence" value="ECO:0007669"/>
    <property type="project" value="TreeGrafter"/>
</dbReference>
<evidence type="ECO:0000313" key="6">
    <source>
        <dbReference type="Proteomes" id="UP000295188"/>
    </source>
</evidence>
<dbReference type="SMART" id="SM00354">
    <property type="entry name" value="HTH_LACI"/>
    <property type="match status" value="1"/>
</dbReference>
<dbReference type="InterPro" id="IPR010982">
    <property type="entry name" value="Lambda_DNA-bd_dom_sf"/>
</dbReference>
<comment type="caution">
    <text evidence="5">The sequence shown here is derived from an EMBL/GenBank/DDBJ whole genome shotgun (WGS) entry which is preliminary data.</text>
</comment>
<dbReference type="Gene3D" id="3.40.50.2300">
    <property type="match status" value="2"/>
</dbReference>
<dbReference type="RefSeq" id="WP_132549495.1">
    <property type="nucleotide sequence ID" value="NZ_SMAA01000008.1"/>
</dbReference>
<proteinExistence type="predicted"/>
<dbReference type="InterPro" id="IPR000843">
    <property type="entry name" value="HTH_LacI"/>
</dbReference>
<dbReference type="SUPFAM" id="SSF47413">
    <property type="entry name" value="lambda repressor-like DNA-binding domains"/>
    <property type="match status" value="1"/>
</dbReference>
<keyword evidence="6" id="KW-1185">Reference proteome</keyword>
<dbReference type="PANTHER" id="PTHR30146:SF109">
    <property type="entry name" value="HTH-TYPE TRANSCRIPTIONAL REGULATOR GALS"/>
    <property type="match status" value="1"/>
</dbReference>
<keyword evidence="3" id="KW-0804">Transcription</keyword>
<keyword evidence="1" id="KW-0805">Transcription regulation</keyword>
<dbReference type="InterPro" id="IPR046335">
    <property type="entry name" value="LacI/GalR-like_sensor"/>
</dbReference>
<reference evidence="5 6" key="1">
    <citation type="submission" date="2019-03" db="EMBL/GenBank/DDBJ databases">
        <title>Genomic Encyclopedia of Type Strains, Phase IV (KMG-IV): sequencing the most valuable type-strain genomes for metagenomic binning, comparative biology and taxonomic classification.</title>
        <authorList>
            <person name="Goeker M."/>
        </authorList>
    </citation>
    <scope>NUCLEOTIDE SEQUENCE [LARGE SCALE GENOMIC DNA]</scope>
    <source>
        <strain evidence="5 6">DSM 20467</strain>
    </source>
</reference>
<dbReference type="EMBL" id="SMAA01000008">
    <property type="protein sequence ID" value="TCS79033.1"/>
    <property type="molecule type" value="Genomic_DNA"/>
</dbReference>
<evidence type="ECO:0000256" key="1">
    <source>
        <dbReference type="ARBA" id="ARBA00023015"/>
    </source>
</evidence>
<evidence type="ECO:0000313" key="5">
    <source>
        <dbReference type="EMBL" id="TCS79033.1"/>
    </source>
</evidence>
<dbReference type="OrthoDB" id="9784962at2"/>
<keyword evidence="2" id="KW-0238">DNA-binding</keyword>
<protein>
    <submittedName>
        <fullName evidence="5">LacI family transcriptional regulator</fullName>
    </submittedName>
</protein>
<dbReference type="PANTHER" id="PTHR30146">
    <property type="entry name" value="LACI-RELATED TRANSCRIPTIONAL REPRESSOR"/>
    <property type="match status" value="1"/>
</dbReference>
<evidence type="ECO:0000256" key="3">
    <source>
        <dbReference type="ARBA" id="ARBA00023163"/>
    </source>
</evidence>
<dbReference type="AlphaFoldDB" id="A0A4R3K8B7"/>
<dbReference type="PROSITE" id="PS50932">
    <property type="entry name" value="HTH_LACI_2"/>
    <property type="match status" value="1"/>
</dbReference>
<dbReference type="InterPro" id="IPR028082">
    <property type="entry name" value="Peripla_BP_I"/>
</dbReference>
<name>A0A4R3K8B7_9FIRM</name>
<dbReference type="Pfam" id="PF00356">
    <property type="entry name" value="LacI"/>
    <property type="match status" value="1"/>
</dbReference>
<dbReference type="Gene3D" id="1.10.260.40">
    <property type="entry name" value="lambda repressor-like DNA-binding domains"/>
    <property type="match status" value="1"/>
</dbReference>
<sequence>MTIYDIAKKCDVSIATVSRVLNGSDKVSAKTKEKILAVMKEQNYQPNPFARGLGLNSMKMIGVLCEDVSDSFYAKAISLIESHLRKLDWNVILSCTGREHEPKAKYLQFLIEKHVDAIITIGTPFNQAKDITYLKCVANKNPIIMVNSYIKHDNIYSVICNEEAGIEDIVGKLAAKGCQSILYLYDSLTYSGKQKLAGYKKGLVKYNLDANPLLQNKINRSLDDVEKIVKTLIDEEIYFDAIITSEDLLAVGAQRAVRQMERHMPIVGCNNSILSQCATPMLTSLDNQLGTLCKEAVNLLTKLMNNEEVPSKIIFPAKLIQKESFVYL</sequence>